<evidence type="ECO:0000256" key="1">
    <source>
        <dbReference type="ARBA" id="ARBA00006821"/>
    </source>
</evidence>
<dbReference type="Proteomes" id="UP000249891">
    <property type="component" value="Unassembled WGS sequence"/>
</dbReference>
<dbReference type="InterPro" id="IPR004300">
    <property type="entry name" value="Glyco_hydro_57_N"/>
</dbReference>
<comment type="similarity">
    <text evidence="1">Belongs to the glycosyl hydrolase 57 family.</text>
</comment>
<dbReference type="PANTHER" id="PTHR36306">
    <property type="entry name" value="ALPHA-AMYLASE-RELATED-RELATED"/>
    <property type="match status" value="1"/>
</dbReference>
<dbReference type="Proteomes" id="UP000250169">
    <property type="component" value="Unassembled WGS sequence"/>
</dbReference>
<proteinExistence type="inferred from homology"/>
<reference evidence="6 7" key="1">
    <citation type="submission" date="2018-06" db="EMBL/GenBank/DDBJ databases">
        <authorList>
            <consortium name="Pathogen Informatics"/>
            <person name="Doyle S."/>
        </authorList>
    </citation>
    <scope>NUCLEOTIDE SEQUENCE [LARGE SCALE GENOMIC DNA]</scope>
    <source>
        <strain evidence="5 7">NCTC11545</strain>
        <strain evidence="4 6">NCTC11546</strain>
    </source>
</reference>
<evidence type="ECO:0000313" key="7">
    <source>
        <dbReference type="Proteomes" id="UP000250169"/>
    </source>
</evidence>
<dbReference type="EMBL" id="UAVS01000001">
    <property type="protein sequence ID" value="SQA92928.1"/>
    <property type="molecule type" value="Genomic_DNA"/>
</dbReference>
<name>A0A2X2RIF5_CAPOC</name>
<evidence type="ECO:0000313" key="6">
    <source>
        <dbReference type="Proteomes" id="UP000249891"/>
    </source>
</evidence>
<dbReference type="GO" id="GO:0003824">
    <property type="term" value="F:catalytic activity"/>
    <property type="evidence" value="ECO:0007669"/>
    <property type="project" value="InterPro"/>
</dbReference>
<organism evidence="4 6">
    <name type="scientific">Capnocytophaga ochracea</name>
    <dbReference type="NCBI Taxonomy" id="1018"/>
    <lineage>
        <taxon>Bacteria</taxon>
        <taxon>Pseudomonadati</taxon>
        <taxon>Bacteroidota</taxon>
        <taxon>Flavobacteriia</taxon>
        <taxon>Flavobacteriales</taxon>
        <taxon>Flavobacteriaceae</taxon>
        <taxon>Capnocytophaga</taxon>
    </lineage>
</organism>
<evidence type="ECO:0000313" key="4">
    <source>
        <dbReference type="EMBL" id="SQA78237.1"/>
    </source>
</evidence>
<evidence type="ECO:0000259" key="3">
    <source>
        <dbReference type="Pfam" id="PF03065"/>
    </source>
</evidence>
<dbReference type="RefSeq" id="WP_111971992.1">
    <property type="nucleotide sequence ID" value="NZ_UARG01000017.1"/>
</dbReference>
<dbReference type="EMBL" id="UARG01000017">
    <property type="protein sequence ID" value="SQA78237.1"/>
    <property type="molecule type" value="Genomic_DNA"/>
</dbReference>
<dbReference type="PANTHER" id="PTHR36306:SF1">
    <property type="entry name" value="ALPHA-AMYLASE-RELATED"/>
    <property type="match status" value="1"/>
</dbReference>
<dbReference type="AlphaFoldDB" id="A0A2X2RIF5"/>
<keyword evidence="2" id="KW-0119">Carbohydrate metabolism</keyword>
<dbReference type="InterPro" id="IPR011330">
    <property type="entry name" value="Glyco_hydro/deAcase_b/a-brl"/>
</dbReference>
<gene>
    <name evidence="5" type="ORF">NCTC11545_00291</name>
    <name evidence="4" type="ORF">NCTC11546_01465</name>
</gene>
<protein>
    <submittedName>
        <fullName evidence="4">Membrane-anchored protein predicted to be involved in regulation of amylopullulanase</fullName>
    </submittedName>
</protein>
<dbReference type="GO" id="GO:0005975">
    <property type="term" value="P:carbohydrate metabolic process"/>
    <property type="evidence" value="ECO:0007669"/>
    <property type="project" value="InterPro"/>
</dbReference>
<evidence type="ECO:0000313" key="5">
    <source>
        <dbReference type="EMBL" id="SQA92928.1"/>
    </source>
</evidence>
<dbReference type="CDD" id="cd10795">
    <property type="entry name" value="GH57N_MJA1_like"/>
    <property type="match status" value="1"/>
</dbReference>
<dbReference type="Gene3D" id="3.20.110.20">
    <property type="match status" value="1"/>
</dbReference>
<sequence>MKKSICIYFQIHHPERLRKYQFFDIGKKHNYFDNYANRSELEDLAEHCYLPANALLLELINKYKGKFKVAFSITGSAIDQLEMHTPEVIRSFQELAQTGSVEFLAETYSHSLASLSDDTDEFEQQVKRHTTAIKQLFGKKPVTFRNTSLIYSDAIGERVAKLGFKTMLTDGAKHVLGWKSPNFVYKNAIDENLNLLLKNSKLSDDIAIRFSDRNWSEYPLTSEKYISWVKNSLQDSEVLNLFMNYEVIGYYNNAQSGIFDFLRYFIIYMMEDDNYEFLLPKEVAKKHPAKDVLPVPYPISWTDEERDTTSWLGNELQKEAFRELFKIQPEVRKKKNADLIDDYTRLQASEHFYFMRTKLFSGADYHKYRLPYDSPYEAFINYMNVLSDFIERCKPHEQEEVQTTQVTKKKRQTRKK</sequence>
<dbReference type="SUPFAM" id="SSF88713">
    <property type="entry name" value="Glycoside hydrolase/deacetylase"/>
    <property type="match status" value="1"/>
</dbReference>
<accession>A0A2X2RIF5</accession>
<dbReference type="Pfam" id="PF03065">
    <property type="entry name" value="Glyco_hydro_57"/>
    <property type="match status" value="1"/>
</dbReference>
<feature type="domain" description="Glycoside hydrolase family 57 N-terminal" evidence="3">
    <location>
        <begin position="7"/>
        <end position="296"/>
    </location>
</feature>
<dbReference type="InterPro" id="IPR052046">
    <property type="entry name" value="GH57_Enzymes"/>
</dbReference>
<evidence type="ECO:0000256" key="2">
    <source>
        <dbReference type="ARBA" id="ARBA00023277"/>
    </source>
</evidence>